<dbReference type="EMBL" id="QZXA01000012">
    <property type="protein sequence ID" value="RJT29976.1"/>
    <property type="molecule type" value="Genomic_DNA"/>
</dbReference>
<keyword evidence="2" id="KW-1185">Reference proteome</keyword>
<accession>A0A6M7TFF7</accession>
<sequence length="107" mass="12670">MSKKPYLNPRWLGASIPEKHWHFHRQLLIRYGIVLGPGEFSNMVRDIKTGFAKVIEKRSKTTAIYSVKIDRLGERIYVLSDGKHIITAWPPEKRLNEKRRRMRKRDG</sequence>
<dbReference type="Proteomes" id="UP000275530">
    <property type="component" value="Unassembled WGS sequence"/>
</dbReference>
<dbReference type="AlphaFoldDB" id="A0A6M7TFF7"/>
<gene>
    <name evidence="1" type="ORF">D3242_27250</name>
</gene>
<protein>
    <submittedName>
        <fullName evidence="1">Uncharacterized protein</fullName>
    </submittedName>
</protein>
<evidence type="ECO:0000313" key="1">
    <source>
        <dbReference type="EMBL" id="RJT29976.1"/>
    </source>
</evidence>
<organism evidence="1 2">
    <name type="scientific">Mesorhizobium jarvisii</name>
    <dbReference type="NCBI Taxonomy" id="1777867"/>
    <lineage>
        <taxon>Bacteria</taxon>
        <taxon>Pseudomonadati</taxon>
        <taxon>Pseudomonadota</taxon>
        <taxon>Alphaproteobacteria</taxon>
        <taxon>Hyphomicrobiales</taxon>
        <taxon>Phyllobacteriaceae</taxon>
        <taxon>Mesorhizobium</taxon>
    </lineage>
</organism>
<comment type="caution">
    <text evidence="1">The sequence shown here is derived from an EMBL/GenBank/DDBJ whole genome shotgun (WGS) entry which is preliminary data.</text>
</comment>
<reference evidence="1 2" key="1">
    <citation type="submission" date="2018-09" db="EMBL/GenBank/DDBJ databases">
        <title>Mesorhizobium carmichaelinearum sp. nov. isolated from Carmichaelinea spp. root nodules in New Zealand.</title>
        <authorList>
            <person name="De Meyer S.E."/>
        </authorList>
    </citation>
    <scope>NUCLEOTIDE SEQUENCE [LARGE SCALE GENOMIC DNA]</scope>
    <source>
        <strain evidence="1 2">LMG 28313</strain>
    </source>
</reference>
<evidence type="ECO:0000313" key="2">
    <source>
        <dbReference type="Proteomes" id="UP000275530"/>
    </source>
</evidence>
<name>A0A6M7TFF7_9HYPH</name>
<proteinExistence type="predicted"/>
<dbReference type="RefSeq" id="WP_064980420.1">
    <property type="nucleotide sequence ID" value="NZ_CP033507.1"/>
</dbReference>